<dbReference type="KEGG" id="clup:CLUP02_03952"/>
<gene>
    <name evidence="1" type="ORF">CLUP02_03952</name>
</gene>
<dbReference type="Proteomes" id="UP000830671">
    <property type="component" value="Chromosome 2"/>
</dbReference>
<evidence type="ECO:0000313" key="2">
    <source>
        <dbReference type="Proteomes" id="UP000830671"/>
    </source>
</evidence>
<dbReference type="GeneID" id="73337979"/>
<reference evidence="1" key="1">
    <citation type="journal article" date="2021" name="Mol. Plant Microbe Interact.">
        <title>Complete Genome Sequence of the Plant-Pathogenic Fungus Colletotrichum lupini.</title>
        <authorList>
            <person name="Baroncelli R."/>
            <person name="Pensec F."/>
            <person name="Da Lio D."/>
            <person name="Boufleur T."/>
            <person name="Vicente I."/>
            <person name="Sarrocco S."/>
            <person name="Picot A."/>
            <person name="Baraldi E."/>
            <person name="Sukno S."/>
            <person name="Thon M."/>
            <person name="Le Floch G."/>
        </authorList>
    </citation>
    <scope>NUCLEOTIDE SEQUENCE</scope>
    <source>
        <strain evidence="1">IMI 504893</strain>
    </source>
</reference>
<keyword evidence="2" id="KW-1185">Reference proteome</keyword>
<organism evidence="1 2">
    <name type="scientific">Colletotrichum lupini</name>
    <dbReference type="NCBI Taxonomy" id="145971"/>
    <lineage>
        <taxon>Eukaryota</taxon>
        <taxon>Fungi</taxon>
        <taxon>Dikarya</taxon>
        <taxon>Ascomycota</taxon>
        <taxon>Pezizomycotina</taxon>
        <taxon>Sordariomycetes</taxon>
        <taxon>Hypocreomycetidae</taxon>
        <taxon>Glomerellales</taxon>
        <taxon>Glomerellaceae</taxon>
        <taxon>Colletotrichum</taxon>
        <taxon>Colletotrichum acutatum species complex</taxon>
    </lineage>
</organism>
<evidence type="ECO:0000313" key="1">
    <source>
        <dbReference type="EMBL" id="UQC78475.1"/>
    </source>
</evidence>
<dbReference type="EMBL" id="CP019474">
    <property type="protein sequence ID" value="UQC78475.1"/>
    <property type="molecule type" value="Genomic_DNA"/>
</dbReference>
<name>A0A9Q8SKB2_9PEZI</name>
<sequence>MASFKITINNKSNNDRAFLLFQDMPVPSNLNQKNVFANIYQRSPTINGKGAAHTDFTMKQQYFAIYGTSQTTANGAIRVDTGDSVPAKLGPNGTLAVVTTVDHNGTDPTWDQSQMANTAQAKGGFDLRADNTFKFPNPNEIYIGCGAPDPKTGEVIPIQTWLAQPGVTSQIFPRVIYYIAFGNFEPGVVVDRNTIGQVLKVDFSGAAIPNATFTLTNNGTYVPDDKVESNGVHWSFGNIDGV</sequence>
<accession>A0A9Q8SKB2</accession>
<protein>
    <submittedName>
        <fullName evidence="1">Uncharacterized protein</fullName>
    </submittedName>
</protein>
<dbReference type="RefSeq" id="XP_049140112.1">
    <property type="nucleotide sequence ID" value="XM_049282969.1"/>
</dbReference>
<proteinExistence type="predicted"/>
<dbReference type="AlphaFoldDB" id="A0A9Q8SKB2"/>